<dbReference type="InterPro" id="IPR035919">
    <property type="entry name" value="EAL_sf"/>
</dbReference>
<sequence>MSTFRRLLFFTALLIGLVLLGAQTVGMLAAHRYLSAQLAQQSDDGANALAWALSHATATPDERTALADEMFAGGDYALVRITDDRGAPVIERQTPQTDPQTREYDWRDAWLNMVAPVVSRPYSAPDGSSRGVVTVQADSRTARDTLWQGGVRVLGLMLAAGLLWVLFSVNLARRIEARTSRDICERVRALAPGNRNTLNGACELAGVDQALVDAQRIVAATVQEQNARIESLQSEIYRDPVTRLHNRKYFVDQFRLALADKDPDAGGHLLMFRQRDLAQINRHLSRAFTDQWLRSSSDRLRKLVAEFGGPGAMLARISGSDFALLLPRASAPQASLLAERVRRELRSLRVPMDKHESCRWALAMASYAPGDGMSDTLARLDHALMCAESADDDQIAPASRAPDSTHIGEYSWHDALVTALEQHRFSLSVQPLHDLSGSLLHQEASLTLHDTSDADPVPASIFMPPAVRLGLSAECDIQAIRLGLDWLYARPGALAVPISLASIAQPSFQSRLQRMLADRPALSARLIVEIDAAALAAQGTDLHPLCDIVVAAGARVGVSRLSYQFGAIEHLHEFPLSYLKLCGGFITGLLHSPGSQHLAATVVATAAALNIAVYAEDVPDIATQNVLAGLGVHAMRGPVVNSAQARDLAPAHPWVSS</sequence>
<dbReference type="SMART" id="SM00267">
    <property type="entry name" value="GGDEF"/>
    <property type="match status" value="1"/>
</dbReference>
<dbReference type="SUPFAM" id="SSF141868">
    <property type="entry name" value="EAL domain-like"/>
    <property type="match status" value="1"/>
</dbReference>
<evidence type="ECO:0000313" key="3">
    <source>
        <dbReference type="EMBL" id="RPJ90430.1"/>
    </source>
</evidence>
<dbReference type="PROSITE" id="PS50883">
    <property type="entry name" value="EAL"/>
    <property type="match status" value="1"/>
</dbReference>
<dbReference type="Gene3D" id="3.20.20.450">
    <property type="entry name" value="EAL domain"/>
    <property type="match status" value="1"/>
</dbReference>
<organism evidence="3 4">
    <name type="scientific">Alcaligenes xylosoxydans xylosoxydans</name>
    <name type="common">Achromobacter xylosoxidans</name>
    <dbReference type="NCBI Taxonomy" id="85698"/>
    <lineage>
        <taxon>Bacteria</taxon>
        <taxon>Pseudomonadati</taxon>
        <taxon>Pseudomonadota</taxon>
        <taxon>Betaproteobacteria</taxon>
        <taxon>Burkholderiales</taxon>
        <taxon>Alcaligenaceae</taxon>
        <taxon>Achromobacter</taxon>
    </lineage>
</organism>
<dbReference type="PROSITE" id="PS50887">
    <property type="entry name" value="GGDEF"/>
    <property type="match status" value="1"/>
</dbReference>
<dbReference type="InterPro" id="IPR032244">
    <property type="entry name" value="LapD_MoxY_N"/>
</dbReference>
<dbReference type="Proteomes" id="UP000285324">
    <property type="component" value="Unassembled WGS sequence"/>
</dbReference>
<dbReference type="Gene3D" id="3.30.70.270">
    <property type="match status" value="1"/>
</dbReference>
<feature type="domain" description="EAL" evidence="1">
    <location>
        <begin position="409"/>
        <end position="657"/>
    </location>
</feature>
<evidence type="ECO:0000259" key="2">
    <source>
        <dbReference type="PROSITE" id="PS50887"/>
    </source>
</evidence>
<dbReference type="InterPro" id="IPR029787">
    <property type="entry name" value="Nucleotide_cyclase"/>
</dbReference>
<feature type="domain" description="GGDEF" evidence="2">
    <location>
        <begin position="265"/>
        <end position="400"/>
    </location>
</feature>
<dbReference type="RefSeq" id="WP_118933144.1">
    <property type="nucleotide sequence ID" value="NZ_CP061008.1"/>
</dbReference>
<dbReference type="SMART" id="SM00052">
    <property type="entry name" value="EAL"/>
    <property type="match status" value="1"/>
</dbReference>
<dbReference type="PANTHER" id="PTHR33121:SF23">
    <property type="entry name" value="CYCLIC DI-GMP PHOSPHODIESTERASE PDEB"/>
    <property type="match status" value="1"/>
</dbReference>
<comment type="caution">
    <text evidence="3">The sequence shown here is derived from an EMBL/GenBank/DDBJ whole genome shotgun (WGS) entry which is preliminary data.</text>
</comment>
<evidence type="ECO:0000259" key="1">
    <source>
        <dbReference type="PROSITE" id="PS50883"/>
    </source>
</evidence>
<dbReference type="OrthoDB" id="5894408at2"/>
<dbReference type="Pfam" id="PF16448">
    <property type="entry name" value="LapD_MoxY_N"/>
    <property type="match status" value="1"/>
</dbReference>
<dbReference type="InterPro" id="IPR000160">
    <property type="entry name" value="GGDEF_dom"/>
</dbReference>
<name>A0A424WB63_ALCXX</name>
<reference evidence="3 4" key="1">
    <citation type="submission" date="2018-08" db="EMBL/GenBank/DDBJ databases">
        <title>Achromobacter xylosoxidans Genome sequencing and assembly.</title>
        <authorList>
            <person name="Wang R."/>
            <person name="Rensing C."/>
            <person name="Li Y."/>
        </authorList>
    </citation>
    <scope>NUCLEOTIDE SEQUENCE [LARGE SCALE GENOMIC DNA]</scope>
    <source>
        <strain evidence="3 4">GD003A</strain>
    </source>
</reference>
<dbReference type="Pfam" id="PF00990">
    <property type="entry name" value="GGDEF"/>
    <property type="match status" value="1"/>
</dbReference>
<accession>A0A424WB63</accession>
<protein>
    <submittedName>
        <fullName evidence="3">EAL domain-containing protein</fullName>
    </submittedName>
</protein>
<dbReference type="InterPro" id="IPR050706">
    <property type="entry name" value="Cyclic-di-GMP_PDE-like"/>
</dbReference>
<dbReference type="AlphaFoldDB" id="A0A424WB63"/>
<dbReference type="Gene3D" id="3.30.110.200">
    <property type="match status" value="1"/>
</dbReference>
<dbReference type="InterPro" id="IPR001633">
    <property type="entry name" value="EAL_dom"/>
</dbReference>
<evidence type="ECO:0000313" key="4">
    <source>
        <dbReference type="Proteomes" id="UP000285324"/>
    </source>
</evidence>
<dbReference type="PANTHER" id="PTHR33121">
    <property type="entry name" value="CYCLIC DI-GMP PHOSPHODIESTERASE PDEF"/>
    <property type="match status" value="1"/>
</dbReference>
<dbReference type="EMBL" id="QVXO01000026">
    <property type="protein sequence ID" value="RPJ90430.1"/>
    <property type="molecule type" value="Genomic_DNA"/>
</dbReference>
<gene>
    <name evidence="3" type="ORF">DY367_17360</name>
</gene>
<dbReference type="InterPro" id="IPR043128">
    <property type="entry name" value="Rev_trsase/Diguanyl_cyclase"/>
</dbReference>
<dbReference type="SUPFAM" id="SSF55073">
    <property type="entry name" value="Nucleotide cyclase"/>
    <property type="match status" value="1"/>
</dbReference>
<dbReference type="Pfam" id="PF00563">
    <property type="entry name" value="EAL"/>
    <property type="match status" value="1"/>
</dbReference>
<dbReference type="GO" id="GO:0071111">
    <property type="term" value="F:cyclic-guanylate-specific phosphodiesterase activity"/>
    <property type="evidence" value="ECO:0007669"/>
    <property type="project" value="InterPro"/>
</dbReference>
<proteinExistence type="predicted"/>